<dbReference type="AlphaFoldDB" id="A0A212CRP0"/>
<dbReference type="Proteomes" id="UP000242450">
    <property type="component" value="Chromosome 14"/>
</dbReference>
<dbReference type="OrthoDB" id="10352881at2759"/>
<comment type="caution">
    <text evidence="1">The sequence shown here is derived from an EMBL/GenBank/DDBJ whole genome shotgun (WGS) entry which is preliminary data.</text>
</comment>
<protein>
    <submittedName>
        <fullName evidence="1">Uncharacterized protein</fullName>
    </submittedName>
</protein>
<gene>
    <name evidence="1" type="ORF">Celaphus_00011131</name>
</gene>
<organism evidence="1 2">
    <name type="scientific">Cervus elaphus hippelaphus</name>
    <name type="common">European red deer</name>
    <dbReference type="NCBI Taxonomy" id="46360"/>
    <lineage>
        <taxon>Eukaryota</taxon>
        <taxon>Metazoa</taxon>
        <taxon>Chordata</taxon>
        <taxon>Craniata</taxon>
        <taxon>Vertebrata</taxon>
        <taxon>Euteleostomi</taxon>
        <taxon>Mammalia</taxon>
        <taxon>Eutheria</taxon>
        <taxon>Laurasiatheria</taxon>
        <taxon>Artiodactyla</taxon>
        <taxon>Ruminantia</taxon>
        <taxon>Pecora</taxon>
        <taxon>Cervidae</taxon>
        <taxon>Cervinae</taxon>
        <taxon>Cervus</taxon>
    </lineage>
</organism>
<sequence>MTSWRRILIYRRLGAISVFCVCELALLLVCDAGNRGRHDSSVDFDGFWWAVVYQKDDNYCWGLKAQACCTYEQTAIKQTWLEVEEVNLNP</sequence>
<proteinExistence type="predicted"/>
<keyword evidence="2" id="KW-1185">Reference proteome</keyword>
<evidence type="ECO:0000313" key="2">
    <source>
        <dbReference type="Proteomes" id="UP000242450"/>
    </source>
</evidence>
<name>A0A212CRP0_CEREH</name>
<dbReference type="EMBL" id="MKHE01000014">
    <property type="protein sequence ID" value="OWK08687.1"/>
    <property type="molecule type" value="Genomic_DNA"/>
</dbReference>
<evidence type="ECO:0000313" key="1">
    <source>
        <dbReference type="EMBL" id="OWK08687.1"/>
    </source>
</evidence>
<accession>A0A212CRP0</accession>
<reference evidence="1 2" key="1">
    <citation type="journal article" date="2018" name="Mol. Genet. Genomics">
        <title>The red deer Cervus elaphus genome CerEla1.0: sequencing, annotating, genes, and chromosomes.</title>
        <authorList>
            <person name="Bana N.A."/>
            <person name="Nyiri A."/>
            <person name="Nagy J."/>
            <person name="Frank K."/>
            <person name="Nagy T."/>
            <person name="Steger V."/>
            <person name="Schiller M."/>
            <person name="Lakatos P."/>
            <person name="Sugar L."/>
            <person name="Horn P."/>
            <person name="Barta E."/>
            <person name="Orosz L."/>
        </authorList>
    </citation>
    <scope>NUCLEOTIDE SEQUENCE [LARGE SCALE GENOMIC DNA]</scope>
    <source>
        <strain evidence="1">Hungarian</strain>
    </source>
</reference>